<dbReference type="InParanoid" id="M4C114"/>
<dbReference type="VEuPathDB" id="FungiDB:HpaG812719"/>
<reference evidence="2" key="1">
    <citation type="journal article" date="2010" name="Science">
        <title>Signatures of adaptation to obligate biotrophy in the Hyaloperonospora arabidopsidis genome.</title>
        <authorList>
            <person name="Baxter L."/>
            <person name="Tripathy S."/>
            <person name="Ishaque N."/>
            <person name="Boot N."/>
            <person name="Cabral A."/>
            <person name="Kemen E."/>
            <person name="Thines M."/>
            <person name="Ah-Fong A."/>
            <person name="Anderson R."/>
            <person name="Badejoko W."/>
            <person name="Bittner-Eddy P."/>
            <person name="Boore J.L."/>
            <person name="Chibucos M.C."/>
            <person name="Coates M."/>
            <person name="Dehal P."/>
            <person name="Delehaunty K."/>
            <person name="Dong S."/>
            <person name="Downton P."/>
            <person name="Dumas B."/>
            <person name="Fabro G."/>
            <person name="Fronick C."/>
            <person name="Fuerstenberg S.I."/>
            <person name="Fulton L."/>
            <person name="Gaulin E."/>
            <person name="Govers F."/>
            <person name="Hughes L."/>
            <person name="Humphray S."/>
            <person name="Jiang R.H."/>
            <person name="Judelson H."/>
            <person name="Kamoun S."/>
            <person name="Kyung K."/>
            <person name="Meijer H."/>
            <person name="Minx P."/>
            <person name="Morris P."/>
            <person name="Nelson J."/>
            <person name="Phuntumart V."/>
            <person name="Qutob D."/>
            <person name="Rehmany A."/>
            <person name="Rougon-Cardoso A."/>
            <person name="Ryden P."/>
            <person name="Torto-Alalibo T."/>
            <person name="Studholme D."/>
            <person name="Wang Y."/>
            <person name="Win J."/>
            <person name="Wood J."/>
            <person name="Clifton S.W."/>
            <person name="Rogers J."/>
            <person name="Van den Ackerveken G."/>
            <person name="Jones J.D."/>
            <person name="McDowell J.M."/>
            <person name="Beynon J."/>
            <person name="Tyler B.M."/>
        </authorList>
    </citation>
    <scope>NUCLEOTIDE SEQUENCE [LARGE SCALE GENOMIC DNA]</scope>
    <source>
        <strain evidence="2">Emoy2</strain>
    </source>
</reference>
<dbReference type="EnsemblProtists" id="HpaT812719">
    <property type="protein sequence ID" value="HpaP812719"/>
    <property type="gene ID" value="HpaG812719"/>
</dbReference>
<dbReference type="Proteomes" id="UP000011713">
    <property type="component" value="Unassembled WGS sequence"/>
</dbReference>
<name>M4C114_HYAAE</name>
<proteinExistence type="predicted"/>
<evidence type="ECO:0000313" key="2">
    <source>
        <dbReference type="Proteomes" id="UP000011713"/>
    </source>
</evidence>
<dbReference type="EMBL" id="JH598088">
    <property type="status" value="NOT_ANNOTATED_CDS"/>
    <property type="molecule type" value="Genomic_DNA"/>
</dbReference>
<sequence length="98" mass="10874">MIPHASVNSTSAPTGRPVFVKDRWYQSCLRCLSVANTFAQNKTGHFCSRRFGYVAQKMVDYQAVPLHFYCSSIAHNGVAFVSKSLVSAADKGEVHRHV</sequence>
<accession>M4C114</accession>
<organism evidence="1 2">
    <name type="scientific">Hyaloperonospora arabidopsidis (strain Emoy2)</name>
    <name type="common">Downy mildew agent</name>
    <name type="synonym">Peronospora arabidopsidis</name>
    <dbReference type="NCBI Taxonomy" id="559515"/>
    <lineage>
        <taxon>Eukaryota</taxon>
        <taxon>Sar</taxon>
        <taxon>Stramenopiles</taxon>
        <taxon>Oomycota</taxon>
        <taxon>Peronosporomycetes</taxon>
        <taxon>Peronosporales</taxon>
        <taxon>Peronosporaceae</taxon>
        <taxon>Hyaloperonospora</taxon>
    </lineage>
</organism>
<dbReference type="AlphaFoldDB" id="M4C114"/>
<reference evidence="1" key="2">
    <citation type="submission" date="2015-06" db="UniProtKB">
        <authorList>
            <consortium name="EnsemblProtists"/>
        </authorList>
    </citation>
    <scope>IDENTIFICATION</scope>
    <source>
        <strain evidence="1">Emoy2</strain>
    </source>
</reference>
<evidence type="ECO:0000313" key="1">
    <source>
        <dbReference type="EnsemblProtists" id="HpaP812719"/>
    </source>
</evidence>
<dbReference type="HOGENOM" id="CLU_2338038_0_0_1"/>
<protein>
    <submittedName>
        <fullName evidence="1">Uncharacterized protein</fullName>
    </submittedName>
</protein>
<keyword evidence="2" id="KW-1185">Reference proteome</keyword>